<evidence type="ECO:0000313" key="3">
    <source>
        <dbReference type="Proteomes" id="UP000054248"/>
    </source>
</evidence>
<dbReference type="SUPFAM" id="SSF53335">
    <property type="entry name" value="S-adenosyl-L-methionine-dependent methyltransferases"/>
    <property type="match status" value="1"/>
</dbReference>
<dbReference type="STRING" id="1051891.A0A0C3MGW4"/>
<dbReference type="EMBL" id="KN822951">
    <property type="protein sequence ID" value="KIO32947.1"/>
    <property type="molecule type" value="Genomic_DNA"/>
</dbReference>
<dbReference type="GO" id="GO:0008757">
    <property type="term" value="F:S-adenosylmethionine-dependent methyltransferase activity"/>
    <property type="evidence" value="ECO:0007669"/>
    <property type="project" value="InterPro"/>
</dbReference>
<dbReference type="InterPro" id="IPR029063">
    <property type="entry name" value="SAM-dependent_MTases_sf"/>
</dbReference>
<feature type="domain" description="Methyltransferase" evidence="1">
    <location>
        <begin position="21"/>
        <end position="91"/>
    </location>
</feature>
<dbReference type="Proteomes" id="UP000054248">
    <property type="component" value="Unassembled WGS sequence"/>
</dbReference>
<accession>A0A0C3MGW4</accession>
<gene>
    <name evidence="2" type="ORF">M407DRAFT_90895</name>
</gene>
<evidence type="ECO:0000313" key="2">
    <source>
        <dbReference type="EMBL" id="KIO32947.1"/>
    </source>
</evidence>
<dbReference type="Gene3D" id="3.40.50.150">
    <property type="entry name" value="Vaccinia Virus protein VP39"/>
    <property type="match status" value="1"/>
</dbReference>
<keyword evidence="3" id="KW-1185">Reference proteome</keyword>
<name>A0A0C3MGW4_9AGAM</name>
<reference evidence="2 3" key="1">
    <citation type="submission" date="2014-04" db="EMBL/GenBank/DDBJ databases">
        <authorList>
            <consortium name="DOE Joint Genome Institute"/>
            <person name="Kuo A."/>
            <person name="Girlanda M."/>
            <person name="Perotto S."/>
            <person name="Kohler A."/>
            <person name="Nagy L.G."/>
            <person name="Floudas D."/>
            <person name="Copeland A."/>
            <person name="Barry K.W."/>
            <person name="Cichocki N."/>
            <person name="Veneault-Fourrey C."/>
            <person name="LaButti K."/>
            <person name="Lindquist E.A."/>
            <person name="Lipzen A."/>
            <person name="Lundell T."/>
            <person name="Morin E."/>
            <person name="Murat C."/>
            <person name="Sun H."/>
            <person name="Tunlid A."/>
            <person name="Henrissat B."/>
            <person name="Grigoriev I.V."/>
            <person name="Hibbett D.S."/>
            <person name="Martin F."/>
            <person name="Nordberg H.P."/>
            <person name="Cantor M.N."/>
            <person name="Hua S.X."/>
        </authorList>
    </citation>
    <scope>NUCLEOTIDE SEQUENCE [LARGE SCALE GENOMIC DNA]</scope>
    <source>
        <strain evidence="2 3">MUT 4182</strain>
    </source>
</reference>
<dbReference type="Pfam" id="PF13847">
    <property type="entry name" value="Methyltransf_31"/>
    <property type="match status" value="1"/>
</dbReference>
<reference evidence="3" key="2">
    <citation type="submission" date="2015-01" db="EMBL/GenBank/DDBJ databases">
        <title>Evolutionary Origins and Diversification of the Mycorrhizal Mutualists.</title>
        <authorList>
            <consortium name="DOE Joint Genome Institute"/>
            <consortium name="Mycorrhizal Genomics Consortium"/>
            <person name="Kohler A."/>
            <person name="Kuo A."/>
            <person name="Nagy L.G."/>
            <person name="Floudas D."/>
            <person name="Copeland A."/>
            <person name="Barry K.W."/>
            <person name="Cichocki N."/>
            <person name="Veneault-Fourrey C."/>
            <person name="LaButti K."/>
            <person name="Lindquist E.A."/>
            <person name="Lipzen A."/>
            <person name="Lundell T."/>
            <person name="Morin E."/>
            <person name="Murat C."/>
            <person name="Riley R."/>
            <person name="Ohm R."/>
            <person name="Sun H."/>
            <person name="Tunlid A."/>
            <person name="Henrissat B."/>
            <person name="Grigoriev I.V."/>
            <person name="Hibbett D.S."/>
            <person name="Martin F."/>
        </authorList>
    </citation>
    <scope>NUCLEOTIDE SEQUENCE [LARGE SCALE GENOMIC DNA]</scope>
    <source>
        <strain evidence="3">MUT 4182</strain>
    </source>
</reference>
<dbReference type="CDD" id="cd02440">
    <property type="entry name" value="AdoMet_MTases"/>
    <property type="match status" value="1"/>
</dbReference>
<dbReference type="InterPro" id="IPR025714">
    <property type="entry name" value="Methyltranfer_dom"/>
</dbReference>
<organism evidence="2 3">
    <name type="scientific">Tulasnella calospora MUT 4182</name>
    <dbReference type="NCBI Taxonomy" id="1051891"/>
    <lineage>
        <taxon>Eukaryota</taxon>
        <taxon>Fungi</taxon>
        <taxon>Dikarya</taxon>
        <taxon>Basidiomycota</taxon>
        <taxon>Agaricomycotina</taxon>
        <taxon>Agaricomycetes</taxon>
        <taxon>Cantharellales</taxon>
        <taxon>Tulasnellaceae</taxon>
        <taxon>Tulasnella</taxon>
    </lineage>
</organism>
<dbReference type="HOGENOM" id="CLU_010595_5_2_1"/>
<dbReference type="OrthoDB" id="2013972at2759"/>
<proteinExistence type="predicted"/>
<evidence type="ECO:0000259" key="1">
    <source>
        <dbReference type="Pfam" id="PF13847"/>
    </source>
</evidence>
<protein>
    <recommendedName>
        <fullName evidence="1">Methyltransferase domain-containing protein</fullName>
    </recommendedName>
</protein>
<sequence>MAKEFPHAEVVGLDLVPVNPSSQAPPNCRFILGDCNTALDDPSYKSAFDMIQARCIVSGVHDYRKFIQHIWKALRPGGVFFVIEGRMGLLDEHRQQLKVRDEGDPDYSWQHKLVSLVGEAMEARNNQIKYLDSIPMWLKAMGDAWEDVGDQTIWTPLGAWNKSSPELVFQGEAMRENSLKYTESVQPLLLLQGYPKESVQKWVQNARKELEELPFKQWARWESVWAVKRRDGSGNTGRG</sequence>
<dbReference type="AlphaFoldDB" id="A0A0C3MGW4"/>